<accession>A0A6J4E0I8</accession>
<evidence type="ECO:0000313" key="4">
    <source>
        <dbReference type="EMBL" id="GJN51331.1"/>
    </source>
</evidence>
<organism evidence="3 5">
    <name type="scientific">Pseudomonas tohonis</name>
    <dbReference type="NCBI Taxonomy" id="2725477"/>
    <lineage>
        <taxon>Bacteria</taxon>
        <taxon>Pseudomonadati</taxon>
        <taxon>Pseudomonadota</taxon>
        <taxon>Gammaproteobacteria</taxon>
        <taxon>Pseudomonadales</taxon>
        <taxon>Pseudomonadaceae</taxon>
        <taxon>Pseudomonas</taxon>
    </lineage>
</organism>
<name>A0A6J4E0I8_9PSED</name>
<feature type="signal peptide" evidence="2">
    <location>
        <begin position="1"/>
        <end position="17"/>
    </location>
</feature>
<dbReference type="Proteomes" id="UP001054892">
    <property type="component" value="Unassembled WGS sequence"/>
</dbReference>
<gene>
    <name evidence="3" type="ORF">TUM18999_14780</name>
    <name evidence="4" type="ORF">TUM20286_10830</name>
</gene>
<dbReference type="AlphaFoldDB" id="A0A6J4E0I8"/>
<feature type="compositionally biased region" description="Gly residues" evidence="1">
    <location>
        <begin position="165"/>
        <end position="178"/>
    </location>
</feature>
<dbReference type="EMBL" id="AP023189">
    <property type="protein sequence ID" value="BCG23287.1"/>
    <property type="molecule type" value="Genomic_DNA"/>
</dbReference>
<keyword evidence="2" id="KW-0732">Signal</keyword>
<evidence type="ECO:0000313" key="6">
    <source>
        <dbReference type="Proteomes" id="UP001054892"/>
    </source>
</evidence>
<dbReference type="RefSeq" id="WP_173176308.1">
    <property type="nucleotide sequence ID" value="NZ_AP023189.1"/>
</dbReference>
<dbReference type="EMBL" id="BQKM01000002">
    <property type="protein sequence ID" value="GJN51331.1"/>
    <property type="molecule type" value="Genomic_DNA"/>
</dbReference>
<evidence type="ECO:0000313" key="3">
    <source>
        <dbReference type="EMBL" id="BCG23287.1"/>
    </source>
</evidence>
<reference evidence="3 5" key="1">
    <citation type="submission" date="2020-05" db="EMBL/GenBank/DDBJ databases">
        <title>Characterization of novel class B3 metallo-beta-lactamase from novel Pseudomonas species.</title>
        <authorList>
            <person name="Yamada K."/>
            <person name="Aoki K."/>
            <person name="Ishii Y."/>
        </authorList>
    </citation>
    <scope>NUCLEOTIDE SEQUENCE [LARGE SCALE GENOMIC DNA]</scope>
    <source>
        <strain evidence="3 5">TUM18999</strain>
        <strain evidence="4 6">TUM20286</strain>
    </source>
</reference>
<evidence type="ECO:0000256" key="1">
    <source>
        <dbReference type="SAM" id="MobiDB-lite"/>
    </source>
</evidence>
<evidence type="ECO:0008006" key="7">
    <source>
        <dbReference type="Google" id="ProtNLM"/>
    </source>
</evidence>
<evidence type="ECO:0000256" key="2">
    <source>
        <dbReference type="SAM" id="SignalP"/>
    </source>
</evidence>
<feature type="region of interest" description="Disordered" evidence="1">
    <location>
        <begin position="157"/>
        <end position="179"/>
    </location>
</feature>
<feature type="region of interest" description="Disordered" evidence="1">
    <location>
        <begin position="227"/>
        <end position="248"/>
    </location>
</feature>
<dbReference type="KEGG" id="ptw:TUM18999_14780"/>
<sequence>MRKLCLLALLASPVVLAESSVSVDANSLLKLPARVGSLSLDRVVVNDYGTLVIPASVTELRIGELLMGRDARIGIAPSDQPFSLVVRQGEIGTGGHITASGAAGSMKKPASAGRDLSLRLEQVRVDEITLDVRGGIGTPGYSGLAGADGDSGGCLWGSASRGHDGQNGGDGQAGGAGGHIRLEVPVDFPVEQVKVRLEGGAGGPAGEAGAAGAGGAAKGCLFYRTDAGGKGRPGQPGQPGSAGAAGRLDVVRIQ</sequence>
<evidence type="ECO:0000313" key="5">
    <source>
        <dbReference type="Proteomes" id="UP000509383"/>
    </source>
</evidence>
<feature type="compositionally biased region" description="Low complexity" evidence="1">
    <location>
        <begin position="235"/>
        <end position="247"/>
    </location>
</feature>
<protein>
    <recommendedName>
        <fullName evidence="7">Collagen pro alpha-chain</fullName>
    </recommendedName>
</protein>
<keyword evidence="6" id="KW-1185">Reference proteome</keyword>
<feature type="chain" id="PRO_5026815966" description="Collagen pro alpha-chain" evidence="2">
    <location>
        <begin position="18"/>
        <end position="254"/>
    </location>
</feature>
<proteinExistence type="predicted"/>
<dbReference type="Proteomes" id="UP000509383">
    <property type="component" value="Chromosome"/>
</dbReference>